<keyword evidence="5" id="KW-0408">Iron</keyword>
<evidence type="ECO:0000313" key="8">
    <source>
        <dbReference type="EMBL" id="MEQ2553450.1"/>
    </source>
</evidence>
<keyword evidence="4" id="KW-0479">Metal-binding</keyword>
<evidence type="ECO:0000313" key="9">
    <source>
        <dbReference type="Proteomes" id="UP001546774"/>
    </source>
</evidence>
<evidence type="ECO:0000256" key="4">
    <source>
        <dbReference type="ARBA" id="ARBA00022723"/>
    </source>
</evidence>
<dbReference type="SFLD" id="SFLDG01091">
    <property type="entry name" value="uncharacterized_CHP01210-like"/>
    <property type="match status" value="1"/>
</dbReference>
<dbReference type="SMART" id="SM00729">
    <property type="entry name" value="Elp3"/>
    <property type="match status" value="1"/>
</dbReference>
<dbReference type="InterPro" id="IPR007197">
    <property type="entry name" value="rSAM"/>
</dbReference>
<dbReference type="Pfam" id="PF16199">
    <property type="entry name" value="Radical_SAM_C"/>
    <property type="match status" value="1"/>
</dbReference>
<name>A0ABV1H1T9_9FIRM</name>
<dbReference type="InterPro" id="IPR006638">
    <property type="entry name" value="Elp3/MiaA/NifB-like_rSAM"/>
</dbReference>
<dbReference type="Pfam" id="PF04055">
    <property type="entry name" value="Radical_SAM"/>
    <property type="match status" value="1"/>
</dbReference>
<dbReference type="InterPro" id="IPR032432">
    <property type="entry name" value="Radical_SAM_C"/>
</dbReference>
<evidence type="ECO:0000256" key="3">
    <source>
        <dbReference type="ARBA" id="ARBA00022691"/>
    </source>
</evidence>
<dbReference type="CDD" id="cd01335">
    <property type="entry name" value="Radical_SAM"/>
    <property type="match status" value="1"/>
</dbReference>
<protein>
    <submittedName>
        <fullName evidence="8">TIGR01212 family radical SAM protein</fullName>
    </submittedName>
</protein>
<evidence type="ECO:0000256" key="6">
    <source>
        <dbReference type="ARBA" id="ARBA00023014"/>
    </source>
</evidence>
<dbReference type="InterPro" id="IPR058240">
    <property type="entry name" value="rSAM_sf"/>
</dbReference>
<evidence type="ECO:0000259" key="7">
    <source>
        <dbReference type="PROSITE" id="PS51918"/>
    </source>
</evidence>
<dbReference type="PANTHER" id="PTHR11135">
    <property type="entry name" value="HISTONE ACETYLTRANSFERASE-RELATED"/>
    <property type="match status" value="1"/>
</dbReference>
<sequence>MKPYYYSLSEYLKETYGCKMYKLSLSGGMTCPNRDGRIDTRGCIFCSAGGSGDFSGEALIGNSASLLAGGIVTPQHTKIPGIAAQIEAEKALISRKYNGGQYIAYFQSYTNTYAPADYLRQIFTEAIRHDDVRILSIATRPDCITPAIVTLLSELNAIKPVWVELGLQTIHESSARYIRRGYSLSVFDDAMKMLSDAGIETIVHMILGLPSESQEMMLQTADYIGHSGASGIKLQLLHVLSGTDLARDYEEKLFTVMTEDEYLDCLGKILEILPPDMVIHRLTGDGAKKLLKAPLWSANKKQVMNRMNRYFKENNICQGRLYQ</sequence>
<dbReference type="InterPro" id="IPR039661">
    <property type="entry name" value="ELP3"/>
</dbReference>
<keyword evidence="9" id="KW-1185">Reference proteome</keyword>
<dbReference type="NCBIfam" id="TIGR01212">
    <property type="entry name" value="TIGR01212 family radical SAM protein"/>
    <property type="match status" value="1"/>
</dbReference>
<dbReference type="Proteomes" id="UP001546774">
    <property type="component" value="Unassembled WGS sequence"/>
</dbReference>
<dbReference type="EMBL" id="JBBMFS010000001">
    <property type="protein sequence ID" value="MEQ2553450.1"/>
    <property type="molecule type" value="Genomic_DNA"/>
</dbReference>
<evidence type="ECO:0000256" key="1">
    <source>
        <dbReference type="ARBA" id="ARBA00001966"/>
    </source>
</evidence>
<dbReference type="Gene3D" id="3.80.30.20">
    <property type="entry name" value="tm_1862 like domain"/>
    <property type="match status" value="1"/>
</dbReference>
<evidence type="ECO:0000256" key="2">
    <source>
        <dbReference type="ARBA" id="ARBA00022485"/>
    </source>
</evidence>
<proteinExistence type="predicted"/>
<comment type="cofactor">
    <cofactor evidence="1">
        <name>[4Fe-4S] cluster</name>
        <dbReference type="ChEBI" id="CHEBI:49883"/>
    </cofactor>
</comment>
<organism evidence="8 9">
    <name type="scientific">Lachnospira intestinalis</name>
    <dbReference type="NCBI Taxonomy" id="3133158"/>
    <lineage>
        <taxon>Bacteria</taxon>
        <taxon>Bacillati</taxon>
        <taxon>Bacillota</taxon>
        <taxon>Clostridia</taxon>
        <taxon>Lachnospirales</taxon>
        <taxon>Lachnospiraceae</taxon>
        <taxon>Lachnospira</taxon>
    </lineage>
</organism>
<dbReference type="SFLD" id="SFLDS00029">
    <property type="entry name" value="Radical_SAM"/>
    <property type="match status" value="1"/>
</dbReference>
<accession>A0ABV1H1T9</accession>
<reference evidence="8" key="1">
    <citation type="submission" date="2024-03" db="EMBL/GenBank/DDBJ databases">
        <title>Human intestinal bacterial collection.</title>
        <authorList>
            <person name="Pauvert C."/>
            <person name="Hitch T.C.A."/>
            <person name="Clavel T."/>
        </authorList>
    </citation>
    <scope>NUCLEOTIDE SEQUENCE [LARGE SCALE GENOMIC DNA]</scope>
    <source>
        <strain evidence="8">CLA-AA-H89B</strain>
    </source>
</reference>
<dbReference type="SUPFAM" id="SSF102114">
    <property type="entry name" value="Radical SAM enzymes"/>
    <property type="match status" value="1"/>
</dbReference>
<dbReference type="PANTHER" id="PTHR11135:SF1">
    <property type="entry name" value="PROTEIN YHCC"/>
    <property type="match status" value="1"/>
</dbReference>
<keyword evidence="2" id="KW-0004">4Fe-4S</keyword>
<feature type="domain" description="Radical SAM core" evidence="7">
    <location>
        <begin position="15"/>
        <end position="276"/>
    </location>
</feature>
<comment type="caution">
    <text evidence="8">The sequence shown here is derived from an EMBL/GenBank/DDBJ whole genome shotgun (WGS) entry which is preliminary data.</text>
</comment>
<dbReference type="PROSITE" id="PS51918">
    <property type="entry name" value="RADICAL_SAM"/>
    <property type="match status" value="1"/>
</dbReference>
<dbReference type="InterPro" id="IPR005911">
    <property type="entry name" value="YhcC-like"/>
</dbReference>
<keyword evidence="6" id="KW-0411">Iron-sulfur</keyword>
<gene>
    <name evidence="8" type="ORF">WMO37_00255</name>
</gene>
<evidence type="ECO:0000256" key="5">
    <source>
        <dbReference type="ARBA" id="ARBA00023004"/>
    </source>
</evidence>
<dbReference type="InterPro" id="IPR023404">
    <property type="entry name" value="rSAM_horseshoe"/>
</dbReference>
<dbReference type="SFLD" id="SFLDG01086">
    <property type="entry name" value="elongater_protein-like"/>
    <property type="match status" value="1"/>
</dbReference>
<keyword evidence="3" id="KW-0949">S-adenosyl-L-methionine</keyword>